<protein>
    <submittedName>
        <fullName evidence="1">Uncharacterized protein</fullName>
    </submittedName>
</protein>
<gene>
    <name evidence="1" type="ORF">FRX31_032387</name>
</gene>
<comment type="caution">
    <text evidence="1">The sequence shown here is derived from an EMBL/GenBank/DDBJ whole genome shotgun (WGS) entry which is preliminary data.</text>
</comment>
<evidence type="ECO:0000313" key="2">
    <source>
        <dbReference type="Proteomes" id="UP000554482"/>
    </source>
</evidence>
<organism evidence="1 2">
    <name type="scientific">Thalictrum thalictroides</name>
    <name type="common">Rue-anemone</name>
    <name type="synonym">Anemone thalictroides</name>
    <dbReference type="NCBI Taxonomy" id="46969"/>
    <lineage>
        <taxon>Eukaryota</taxon>
        <taxon>Viridiplantae</taxon>
        <taxon>Streptophyta</taxon>
        <taxon>Embryophyta</taxon>
        <taxon>Tracheophyta</taxon>
        <taxon>Spermatophyta</taxon>
        <taxon>Magnoliopsida</taxon>
        <taxon>Ranunculales</taxon>
        <taxon>Ranunculaceae</taxon>
        <taxon>Thalictroideae</taxon>
        <taxon>Thalictrum</taxon>
    </lineage>
</organism>
<keyword evidence="2" id="KW-1185">Reference proteome</keyword>
<accession>A0A7J6UZZ7</accession>
<name>A0A7J6UZZ7_THATH</name>
<reference evidence="1 2" key="1">
    <citation type="submission" date="2020-06" db="EMBL/GenBank/DDBJ databases">
        <title>Transcriptomic and genomic resources for Thalictrum thalictroides and T. hernandezii: Facilitating candidate gene discovery in an emerging model plant lineage.</title>
        <authorList>
            <person name="Arias T."/>
            <person name="Riano-Pachon D.M."/>
            <person name="Di Stilio V.S."/>
        </authorList>
    </citation>
    <scope>NUCLEOTIDE SEQUENCE [LARGE SCALE GENOMIC DNA]</scope>
    <source>
        <strain evidence="2">cv. WT478/WT964</strain>
        <tissue evidence="1">Leaves</tissue>
    </source>
</reference>
<proteinExistence type="predicted"/>
<dbReference type="Proteomes" id="UP000554482">
    <property type="component" value="Unassembled WGS sequence"/>
</dbReference>
<evidence type="ECO:0000313" key="1">
    <source>
        <dbReference type="EMBL" id="KAF5178028.1"/>
    </source>
</evidence>
<dbReference type="EMBL" id="JABWDY010040570">
    <property type="protein sequence ID" value="KAF5178028.1"/>
    <property type="molecule type" value="Genomic_DNA"/>
</dbReference>
<dbReference type="AlphaFoldDB" id="A0A7J6UZZ7"/>
<sequence length="62" mass="7358">MTVSFQSRWEQYCLGTARERITMCELLEHVYVQLYTQYGWKETLPGINSKIHSSGVSEYDMY</sequence>